<protein>
    <recommendedName>
        <fullName evidence="4">DUF4148 domain-containing protein</fullName>
    </recommendedName>
</protein>
<name>A0A157MC99_9BORD</name>
<dbReference type="AlphaFoldDB" id="A0A157MC99"/>
<dbReference type="GeneID" id="56589526"/>
<dbReference type="Proteomes" id="UP000076825">
    <property type="component" value="Chromosome 1"/>
</dbReference>
<evidence type="ECO:0000313" key="3">
    <source>
        <dbReference type="Proteomes" id="UP000076825"/>
    </source>
</evidence>
<organism evidence="2 3">
    <name type="scientific">Bordetella trematum</name>
    <dbReference type="NCBI Taxonomy" id="123899"/>
    <lineage>
        <taxon>Bacteria</taxon>
        <taxon>Pseudomonadati</taxon>
        <taxon>Pseudomonadota</taxon>
        <taxon>Betaproteobacteria</taxon>
        <taxon>Burkholderiales</taxon>
        <taxon>Alcaligenaceae</taxon>
        <taxon>Bordetella</taxon>
    </lineage>
</organism>
<dbReference type="RefSeq" id="WP_025516231.1">
    <property type="nucleotide sequence ID" value="NZ_CP016340.1"/>
</dbReference>
<keyword evidence="3" id="KW-1185">Reference proteome</keyword>
<gene>
    <name evidence="2" type="ORF">SAMEA3906487_03234</name>
</gene>
<dbReference type="Pfam" id="PF13663">
    <property type="entry name" value="DUF4148"/>
    <property type="match status" value="2"/>
</dbReference>
<sequence length="109" mass="11680">MKVLTSALLMSMAVIAGGAHASDNTEPNNTPYDGVYGRVDANAKTRAQVLEELAQAKANGQYTFGELDYPAAQAVTSTKTRAQVREELAQAKANGEYTFGELDYPPHSN</sequence>
<dbReference type="PATRIC" id="fig|123899.6.peg.3230"/>
<dbReference type="InterPro" id="IPR025421">
    <property type="entry name" value="DUF4148"/>
</dbReference>
<accession>A0A157MC99</accession>
<evidence type="ECO:0008006" key="4">
    <source>
        <dbReference type="Google" id="ProtNLM"/>
    </source>
</evidence>
<dbReference type="KEGG" id="btrm:SAMEA390648703234"/>
<dbReference type="eggNOG" id="ENOG502ZYYZ">
    <property type="taxonomic scope" value="Bacteria"/>
</dbReference>
<feature type="chain" id="PRO_5009816500" description="DUF4148 domain-containing protein" evidence="1">
    <location>
        <begin position="22"/>
        <end position="109"/>
    </location>
</feature>
<dbReference type="OrthoDB" id="8636813at2"/>
<evidence type="ECO:0000313" key="2">
    <source>
        <dbReference type="EMBL" id="SAI72529.1"/>
    </source>
</evidence>
<evidence type="ECO:0000256" key="1">
    <source>
        <dbReference type="SAM" id="SignalP"/>
    </source>
</evidence>
<dbReference type="EMBL" id="LT546645">
    <property type="protein sequence ID" value="SAI72529.1"/>
    <property type="molecule type" value="Genomic_DNA"/>
</dbReference>
<reference evidence="2 3" key="1">
    <citation type="submission" date="2016-04" db="EMBL/GenBank/DDBJ databases">
        <authorList>
            <consortium name="Pathogen Informatics"/>
        </authorList>
    </citation>
    <scope>NUCLEOTIDE SEQUENCE [LARGE SCALE GENOMIC DNA]</scope>
    <source>
        <strain evidence="2 3">H044680328</strain>
    </source>
</reference>
<keyword evidence="1" id="KW-0732">Signal</keyword>
<feature type="signal peptide" evidence="1">
    <location>
        <begin position="1"/>
        <end position="21"/>
    </location>
</feature>
<proteinExistence type="predicted"/>